<evidence type="ECO:0000259" key="2">
    <source>
        <dbReference type="PROSITE" id="PS50003"/>
    </source>
</evidence>
<keyword evidence="4" id="KW-1185">Reference proteome</keyword>
<dbReference type="InterPro" id="IPR011993">
    <property type="entry name" value="PH-like_dom_sf"/>
</dbReference>
<name>A0A7J7K7D4_BUGNE</name>
<gene>
    <name evidence="3" type="ORF">EB796_007159</name>
</gene>
<feature type="compositionally biased region" description="Polar residues" evidence="1">
    <location>
        <begin position="8"/>
        <end position="22"/>
    </location>
</feature>
<reference evidence="3" key="1">
    <citation type="submission" date="2020-06" db="EMBL/GenBank/DDBJ databases">
        <title>Draft genome of Bugula neritina, a colonial animal packing powerful symbionts and potential medicines.</title>
        <authorList>
            <person name="Rayko M."/>
        </authorList>
    </citation>
    <scope>NUCLEOTIDE SEQUENCE [LARGE SCALE GENOMIC DNA]</scope>
    <source>
        <strain evidence="3">Kwan_BN1</strain>
    </source>
</reference>
<evidence type="ECO:0000313" key="3">
    <source>
        <dbReference type="EMBL" id="KAF6034539.1"/>
    </source>
</evidence>
<dbReference type="SMART" id="SM00233">
    <property type="entry name" value="PH"/>
    <property type="match status" value="1"/>
</dbReference>
<comment type="caution">
    <text evidence="3">The sequence shown here is derived from an EMBL/GenBank/DDBJ whole genome shotgun (WGS) entry which is preliminary data.</text>
</comment>
<dbReference type="InterPro" id="IPR041681">
    <property type="entry name" value="PH_9"/>
</dbReference>
<proteinExistence type="predicted"/>
<feature type="region of interest" description="Disordered" evidence="1">
    <location>
        <begin position="1"/>
        <end position="22"/>
    </location>
</feature>
<dbReference type="PANTHER" id="PTHR10663">
    <property type="entry name" value="GUANYL-NUCLEOTIDE EXCHANGE FACTOR"/>
    <property type="match status" value="1"/>
</dbReference>
<dbReference type="OrthoDB" id="2157641at2759"/>
<dbReference type="Gene3D" id="2.30.29.30">
    <property type="entry name" value="Pleckstrin-homology domain (PH domain)/Phosphotyrosine-binding domain (PTB)"/>
    <property type="match status" value="1"/>
</dbReference>
<evidence type="ECO:0000256" key="1">
    <source>
        <dbReference type="SAM" id="MobiDB-lite"/>
    </source>
</evidence>
<dbReference type="PANTHER" id="PTHR10663:SF376">
    <property type="entry name" value="PH AND SEC7 DOMAIN-CONTAINING PROTEIN"/>
    <property type="match status" value="1"/>
</dbReference>
<dbReference type="PROSITE" id="PS50003">
    <property type="entry name" value="PH_DOMAIN"/>
    <property type="match status" value="1"/>
</dbReference>
<dbReference type="AlphaFoldDB" id="A0A7J7K7D4"/>
<dbReference type="Proteomes" id="UP000593567">
    <property type="component" value="Unassembled WGS sequence"/>
</dbReference>
<feature type="domain" description="PH" evidence="2">
    <location>
        <begin position="34"/>
        <end position="173"/>
    </location>
</feature>
<organism evidence="3 4">
    <name type="scientific">Bugula neritina</name>
    <name type="common">Brown bryozoan</name>
    <name type="synonym">Sertularia neritina</name>
    <dbReference type="NCBI Taxonomy" id="10212"/>
    <lineage>
        <taxon>Eukaryota</taxon>
        <taxon>Metazoa</taxon>
        <taxon>Spiralia</taxon>
        <taxon>Lophotrochozoa</taxon>
        <taxon>Bryozoa</taxon>
        <taxon>Gymnolaemata</taxon>
        <taxon>Cheilostomatida</taxon>
        <taxon>Flustrina</taxon>
        <taxon>Buguloidea</taxon>
        <taxon>Bugulidae</taxon>
        <taxon>Bugula</taxon>
    </lineage>
</organism>
<dbReference type="SUPFAM" id="SSF50729">
    <property type="entry name" value="PH domain-like"/>
    <property type="match status" value="1"/>
</dbReference>
<evidence type="ECO:0000313" key="4">
    <source>
        <dbReference type="Proteomes" id="UP000593567"/>
    </source>
</evidence>
<sequence>MNGRSKHSSTLSSPVQNNPLSNSFLTVPAHEHCTEYKRGTLQKKHCKGPELKPVAAGKRGWKTHFVVLKGMALYLLKSSATHLEDKSTKVILLHHSLAQVDHEYKRKSCVFSLRTADWSEYLFLPDLISVISCINPCFGIQFACRFMLAQPMSHACGAGELESWVKEINTAAALLSSEPLAAPVGAQKSFIDSFAVSHSKQSITEQYDAHEQQTLTLKQSIADEEMCRPDNSASKQAVSYHKERMEYLKFELHRYIVYVNLLKEKVGQIKKEKTAIGEVERRESQ</sequence>
<dbReference type="EMBL" id="VXIV02001050">
    <property type="protein sequence ID" value="KAF6034539.1"/>
    <property type="molecule type" value="Genomic_DNA"/>
</dbReference>
<protein>
    <recommendedName>
        <fullName evidence="2">PH domain-containing protein</fullName>
    </recommendedName>
</protein>
<accession>A0A7J7K7D4</accession>
<dbReference type="Pfam" id="PF15410">
    <property type="entry name" value="PH_9"/>
    <property type="match status" value="1"/>
</dbReference>
<dbReference type="InterPro" id="IPR001849">
    <property type="entry name" value="PH_domain"/>
</dbReference>